<dbReference type="AlphaFoldDB" id="A0A1U7MWD6"/>
<evidence type="ECO:0000256" key="1">
    <source>
        <dbReference type="SAM" id="MobiDB-lite"/>
    </source>
</evidence>
<reference evidence="2 3" key="1">
    <citation type="submission" date="2016-10" db="EMBL/GenBank/DDBJ databases">
        <title>Comparative genomics uncovers the prolific and rare metabolic potential of the cyanobacterial genus Moorea.</title>
        <authorList>
            <person name="Leao T."/>
            <person name="Castelao G."/>
            <person name="Korobeynikov A."/>
            <person name="Monroe E.A."/>
            <person name="Podell S."/>
            <person name="Glukhov E."/>
            <person name="Allen E."/>
            <person name="Gerwick W.H."/>
            <person name="Gerwick L."/>
        </authorList>
    </citation>
    <scope>NUCLEOTIDE SEQUENCE [LARGE SCALE GENOMIC DNA]</scope>
    <source>
        <strain evidence="2 3">PNG5-198</strain>
    </source>
</reference>
<comment type="caution">
    <text evidence="2">The sequence shown here is derived from an EMBL/GenBank/DDBJ whole genome shotgun (WGS) entry which is preliminary data.</text>
</comment>
<evidence type="ECO:0000313" key="2">
    <source>
        <dbReference type="EMBL" id="OLT58005.1"/>
    </source>
</evidence>
<keyword evidence="3" id="KW-1185">Reference proteome</keyword>
<feature type="region of interest" description="Disordered" evidence="1">
    <location>
        <begin position="75"/>
        <end position="100"/>
    </location>
</feature>
<protein>
    <submittedName>
        <fullName evidence="2">Uncharacterized protein</fullName>
    </submittedName>
</protein>
<dbReference type="EMBL" id="MKZS01000001">
    <property type="protein sequence ID" value="OLT58005.1"/>
    <property type="molecule type" value="Genomic_DNA"/>
</dbReference>
<proteinExistence type="predicted"/>
<organism evidence="2 3">
    <name type="scientific">Moorena bouillonii PNG</name>
    <dbReference type="NCBI Taxonomy" id="568701"/>
    <lineage>
        <taxon>Bacteria</taxon>
        <taxon>Bacillati</taxon>
        <taxon>Cyanobacteriota</taxon>
        <taxon>Cyanophyceae</taxon>
        <taxon>Coleofasciculales</taxon>
        <taxon>Coleofasciculaceae</taxon>
        <taxon>Moorena</taxon>
    </lineage>
</organism>
<dbReference type="RefSeq" id="WP_075896108.1">
    <property type="nucleotide sequence ID" value="NZ_MKZS01000001.1"/>
</dbReference>
<name>A0A1U7MWD6_9CYAN</name>
<evidence type="ECO:0000313" key="3">
    <source>
        <dbReference type="Proteomes" id="UP000186657"/>
    </source>
</evidence>
<sequence>MVEAIQKEENADLAKKWSKLLEDGTNKMAYDILSVPTEDRESVIDQLYNPEGRLRKKVSVERAYNEVKAERLIDAELESSGNSNDASGEAVDGETNDSDMGKCMQRASKERVVCYTKKAIYLCDSGVVFNKNTQKYNIDQHEMSIAFLAVMRYIII</sequence>
<gene>
    <name evidence="2" type="ORF">BJP37_02065</name>
</gene>
<accession>A0A1U7MWD6</accession>
<dbReference type="Proteomes" id="UP000186657">
    <property type="component" value="Unassembled WGS sequence"/>
</dbReference>